<keyword evidence="2" id="KW-0378">Hydrolase</keyword>
<dbReference type="Proteomes" id="UP000037274">
    <property type="component" value="Unassembled WGS sequence"/>
</dbReference>
<comment type="caution">
    <text evidence="2">The sequence shown here is derived from an EMBL/GenBank/DDBJ whole genome shotgun (WGS) entry which is preliminary data.</text>
</comment>
<accession>A0ABR5HPU5</accession>
<evidence type="ECO:0000313" key="3">
    <source>
        <dbReference type="Proteomes" id="UP000037274"/>
    </source>
</evidence>
<dbReference type="EMBL" id="LFEH01000424">
    <property type="protein sequence ID" value="KMS65663.1"/>
    <property type="molecule type" value="Genomic_DNA"/>
</dbReference>
<proteinExistence type="predicted"/>
<name>A0ABR5HPU5_STRLW</name>
<feature type="compositionally biased region" description="Basic and acidic residues" evidence="1">
    <location>
        <begin position="1"/>
        <end position="11"/>
    </location>
</feature>
<evidence type="ECO:0000256" key="1">
    <source>
        <dbReference type="SAM" id="MobiDB-lite"/>
    </source>
</evidence>
<dbReference type="GO" id="GO:0004386">
    <property type="term" value="F:helicase activity"/>
    <property type="evidence" value="ECO:0007669"/>
    <property type="project" value="UniProtKB-KW"/>
</dbReference>
<evidence type="ECO:0000313" key="2">
    <source>
        <dbReference type="EMBL" id="KMS65663.1"/>
    </source>
</evidence>
<feature type="region of interest" description="Disordered" evidence="1">
    <location>
        <begin position="1"/>
        <end position="64"/>
    </location>
</feature>
<organism evidence="2 3">
    <name type="scientific">Streptomyces leeuwenhoekii</name>
    <dbReference type="NCBI Taxonomy" id="1437453"/>
    <lineage>
        <taxon>Bacteria</taxon>
        <taxon>Bacillati</taxon>
        <taxon>Actinomycetota</taxon>
        <taxon>Actinomycetes</taxon>
        <taxon>Kitasatosporales</taxon>
        <taxon>Streptomycetaceae</taxon>
        <taxon>Streptomyces</taxon>
    </lineage>
</organism>
<keyword evidence="2" id="KW-0547">Nucleotide-binding</keyword>
<keyword evidence="3" id="KW-1185">Reference proteome</keyword>
<feature type="compositionally biased region" description="Low complexity" evidence="1">
    <location>
        <begin position="46"/>
        <end position="64"/>
    </location>
</feature>
<sequence length="92" mass="9458">MNRTRTNDRFARTRNGSADSGTGGSRFGSSAPRRSAGPSRSGGFGRRPAAVQGEFAPPRTTTPALPAVEGFADLDMPGELLAALGKQGVTVP</sequence>
<keyword evidence="2" id="KW-0347">Helicase</keyword>
<gene>
    <name evidence="2" type="ORF">ACH49_30770</name>
</gene>
<reference evidence="2 3" key="1">
    <citation type="submission" date="2015-06" db="EMBL/GenBank/DDBJ databases">
        <title>Draft genome sequence of Streptomyces leeuwenhoekii C58, which produces the novel lasso peptide, chaxapeptin.</title>
        <authorList>
            <person name="Yi Y."/>
            <person name="Hai D."/>
            <person name="Jaspars M."/>
            <person name="Sheng H."/>
            <person name="Rateb M.E."/>
            <person name="Bull A."/>
            <person name="Goodfellow M."/>
            <person name="Asenjo J.A."/>
            <person name="Ebel R."/>
        </authorList>
    </citation>
    <scope>NUCLEOTIDE SEQUENCE [LARGE SCALE GENOMIC DNA]</scope>
    <source>
        <strain evidence="2 3">C58</strain>
    </source>
</reference>
<feature type="compositionally biased region" description="Low complexity" evidence="1">
    <location>
        <begin position="28"/>
        <end position="39"/>
    </location>
</feature>
<protein>
    <submittedName>
        <fullName evidence="2">DEAD/DEAH box helicase</fullName>
    </submittedName>
</protein>
<feature type="non-terminal residue" evidence="2">
    <location>
        <position position="92"/>
    </location>
</feature>
<keyword evidence="2" id="KW-0067">ATP-binding</keyword>